<comment type="similarity">
    <text evidence="6">Belongs to the MEF2 family.</text>
</comment>
<sequence>MGRRKIEIQPINDERNRTVTFVKRKAGLFKKAHELSILCKVDIAVIIIGHNHKVYEYSSNDPQAVIEKYQQSGQTQESKRPQDYGNYKLVSRVSTKKGARTDNRHVKQESVDEDISDDPNHSEMDGEEDDDADYEETPTKKRKLSRSVSSEDRPRRPAFVPPKETAAVQLNSKLSKRPLLSLQIPSNDRSNSDSDITVTAMESGQLNENKNGADSGAARARTSPNAKKVSIAATPTSNTFLPGLNIMTQQNAQNPLDQTNSSNKSTPVSATLPHGLFSSLPQMSPTQILPTPIFPLGPQQQQLMQQQNFAPYSAKFPPKSSTGPPPFFNYTGDTPVLPSGLSSRYLDMFPSPNVYYSQDWPMPMGTGNQPVQNPGGPPGPGSNGQPGHHVPQQLNQQQEGANNGDSGQKGGPTSSSGTAYGGPTSSSGTQGQEGNFSTLTSPLQVIGSAIYNQAAQAAQAAERREEDK</sequence>
<dbReference type="SMART" id="SM00432">
    <property type="entry name" value="MADS"/>
    <property type="match status" value="1"/>
</dbReference>
<evidence type="ECO:0000313" key="9">
    <source>
        <dbReference type="EMBL" id="KAG7821970.1"/>
    </source>
</evidence>
<dbReference type="InterPro" id="IPR036879">
    <property type="entry name" value="TF_MADSbox_sf"/>
</dbReference>
<dbReference type="SUPFAM" id="SSF55455">
    <property type="entry name" value="SRF-like"/>
    <property type="match status" value="1"/>
</dbReference>
<dbReference type="GO" id="GO:0000978">
    <property type="term" value="F:RNA polymerase II cis-regulatory region sequence-specific DNA binding"/>
    <property type="evidence" value="ECO:0007669"/>
    <property type="project" value="TreeGrafter"/>
</dbReference>
<dbReference type="PANTHER" id="PTHR11945:SF534">
    <property type="entry name" value="MYOCYTE-SPECIFIC ENHANCER FACTOR 2"/>
    <property type="match status" value="1"/>
</dbReference>
<keyword evidence="4" id="KW-0804">Transcription</keyword>
<evidence type="ECO:0000256" key="1">
    <source>
        <dbReference type="ARBA" id="ARBA00004123"/>
    </source>
</evidence>
<dbReference type="PROSITE" id="PS50066">
    <property type="entry name" value="MADS_BOX_2"/>
    <property type="match status" value="1"/>
</dbReference>
<evidence type="ECO:0000256" key="7">
    <source>
        <dbReference type="SAM" id="MobiDB-lite"/>
    </source>
</evidence>
<dbReference type="GO" id="GO:0000981">
    <property type="term" value="F:DNA-binding transcription factor activity, RNA polymerase II-specific"/>
    <property type="evidence" value="ECO:0007669"/>
    <property type="project" value="TreeGrafter"/>
</dbReference>
<evidence type="ECO:0000256" key="3">
    <source>
        <dbReference type="ARBA" id="ARBA00023125"/>
    </source>
</evidence>
<organism evidence="9 10">
    <name type="scientific">Pichia angusta</name>
    <name type="common">Yeast</name>
    <name type="synonym">Hansenula polymorpha</name>
    <dbReference type="NCBI Taxonomy" id="870730"/>
    <lineage>
        <taxon>Eukaryota</taxon>
        <taxon>Fungi</taxon>
        <taxon>Dikarya</taxon>
        <taxon>Ascomycota</taxon>
        <taxon>Saccharomycotina</taxon>
        <taxon>Pichiomycetes</taxon>
        <taxon>Pichiales</taxon>
        <taxon>Pichiaceae</taxon>
        <taxon>Ogataea</taxon>
    </lineage>
</organism>
<dbReference type="RefSeq" id="XP_043062340.1">
    <property type="nucleotide sequence ID" value="XM_043205149.1"/>
</dbReference>
<reference evidence="9" key="1">
    <citation type="journal article" date="2021" name="G3 (Bethesda)">
        <title>Genomic diversity, chromosomal rearrangements, and interspecies hybridization in the ogataea polymorpha species complex.</title>
        <authorList>
            <person name="Hanson S.J."/>
            <person name="Cinneide E.O."/>
            <person name="Salzberg L.I."/>
            <person name="Wolfe K.H."/>
            <person name="McGowan J."/>
            <person name="Fitzpatrick D.A."/>
            <person name="Matlin K."/>
        </authorList>
    </citation>
    <scope>NUCLEOTIDE SEQUENCE</scope>
    <source>
        <strain evidence="9">61-244</strain>
    </source>
</reference>
<feature type="region of interest" description="Disordered" evidence="7">
    <location>
        <begin position="360"/>
        <end position="440"/>
    </location>
</feature>
<dbReference type="GO" id="GO:0005634">
    <property type="term" value="C:nucleus"/>
    <property type="evidence" value="ECO:0007669"/>
    <property type="project" value="UniProtKB-SubCell"/>
</dbReference>
<keyword evidence="5" id="KW-0539">Nucleus</keyword>
<evidence type="ECO:0000313" key="10">
    <source>
        <dbReference type="Proteomes" id="UP001196530"/>
    </source>
</evidence>
<dbReference type="InterPro" id="IPR002100">
    <property type="entry name" value="TF_MADSbox"/>
</dbReference>
<gene>
    <name evidence="9" type="ORF">KL928_000445</name>
</gene>
<accession>A0AAN6DK26</accession>
<feature type="domain" description="MADS-box" evidence="8">
    <location>
        <begin position="1"/>
        <end position="61"/>
    </location>
</feature>
<dbReference type="CDD" id="cd00265">
    <property type="entry name" value="MADS_MEF2_like"/>
    <property type="match status" value="1"/>
</dbReference>
<dbReference type="GO" id="GO:0046983">
    <property type="term" value="F:protein dimerization activity"/>
    <property type="evidence" value="ECO:0007669"/>
    <property type="project" value="InterPro"/>
</dbReference>
<dbReference type="Proteomes" id="UP001196530">
    <property type="component" value="Unassembled WGS sequence"/>
</dbReference>
<dbReference type="Pfam" id="PF00319">
    <property type="entry name" value="SRF-TF"/>
    <property type="match status" value="1"/>
</dbReference>
<feature type="compositionally biased region" description="Basic and acidic residues" evidence="7">
    <location>
        <begin position="99"/>
        <end position="110"/>
    </location>
</feature>
<evidence type="ECO:0000256" key="4">
    <source>
        <dbReference type="ARBA" id="ARBA00023163"/>
    </source>
</evidence>
<dbReference type="EMBL" id="JAHLUX010000001">
    <property type="protein sequence ID" value="KAG7821970.1"/>
    <property type="molecule type" value="Genomic_DNA"/>
</dbReference>
<keyword evidence="2" id="KW-0805">Transcription regulation</keyword>
<evidence type="ECO:0000256" key="6">
    <source>
        <dbReference type="ARBA" id="ARBA00025805"/>
    </source>
</evidence>
<feature type="compositionally biased region" description="Polar residues" evidence="7">
    <location>
        <begin position="392"/>
        <end position="418"/>
    </location>
</feature>
<dbReference type="PROSITE" id="PS00350">
    <property type="entry name" value="MADS_BOX_1"/>
    <property type="match status" value="1"/>
</dbReference>
<feature type="compositionally biased region" description="Acidic residues" evidence="7">
    <location>
        <begin position="125"/>
        <end position="136"/>
    </location>
</feature>
<dbReference type="PRINTS" id="PR00404">
    <property type="entry name" value="MADSDOMAIN"/>
</dbReference>
<name>A0AAN6DK26_PICAN</name>
<feature type="compositionally biased region" description="Low complexity" evidence="7">
    <location>
        <begin position="365"/>
        <end position="374"/>
    </location>
</feature>
<feature type="region of interest" description="Disordered" evidence="7">
    <location>
        <begin position="69"/>
        <end position="164"/>
    </location>
</feature>
<feature type="region of interest" description="Disordered" evidence="7">
    <location>
        <begin position="206"/>
        <end position="229"/>
    </location>
</feature>
<proteinExistence type="inferred from homology"/>
<protein>
    <recommendedName>
        <fullName evidence="8">MADS-box domain-containing protein</fullName>
    </recommendedName>
</protein>
<dbReference type="PANTHER" id="PTHR11945">
    <property type="entry name" value="MADS BOX PROTEIN"/>
    <property type="match status" value="1"/>
</dbReference>
<evidence type="ECO:0000256" key="5">
    <source>
        <dbReference type="ARBA" id="ARBA00023242"/>
    </source>
</evidence>
<dbReference type="Gene3D" id="3.40.1810.10">
    <property type="entry name" value="Transcription factor, MADS-box"/>
    <property type="match status" value="1"/>
</dbReference>
<dbReference type="GeneID" id="66124496"/>
<keyword evidence="3" id="KW-0238">DNA-binding</keyword>
<dbReference type="GO" id="GO:0045944">
    <property type="term" value="P:positive regulation of transcription by RNA polymerase II"/>
    <property type="evidence" value="ECO:0007669"/>
    <property type="project" value="InterPro"/>
</dbReference>
<dbReference type="AlphaFoldDB" id="A0AAN6DK26"/>
<comment type="caution">
    <text evidence="9">The sequence shown here is derived from an EMBL/GenBank/DDBJ whole genome shotgun (WGS) entry which is preliminary data.</text>
</comment>
<evidence type="ECO:0000256" key="2">
    <source>
        <dbReference type="ARBA" id="ARBA00023015"/>
    </source>
</evidence>
<evidence type="ECO:0000259" key="8">
    <source>
        <dbReference type="PROSITE" id="PS50066"/>
    </source>
</evidence>
<feature type="compositionally biased region" description="Low complexity" evidence="7">
    <location>
        <begin position="421"/>
        <end position="434"/>
    </location>
</feature>
<dbReference type="InterPro" id="IPR033896">
    <property type="entry name" value="MEF2-like_N"/>
</dbReference>
<comment type="subcellular location">
    <subcellularLocation>
        <location evidence="1">Nucleus</location>
    </subcellularLocation>
</comment>